<evidence type="ECO:0000256" key="2">
    <source>
        <dbReference type="SAM" id="SignalP"/>
    </source>
</evidence>
<keyword evidence="2" id="KW-0732">Signal</keyword>
<dbReference type="EMBL" id="JH597773">
    <property type="protein sequence ID" value="EHQ06132.1"/>
    <property type="molecule type" value="Genomic_DNA"/>
</dbReference>
<evidence type="ECO:0000313" key="3">
    <source>
        <dbReference type="EMBL" id="EHQ06132.1"/>
    </source>
</evidence>
<evidence type="ECO:0000256" key="1">
    <source>
        <dbReference type="SAM" id="MobiDB-lite"/>
    </source>
</evidence>
<protein>
    <submittedName>
        <fullName evidence="3">Uncharacterized protein</fullName>
    </submittedName>
</protein>
<organism evidence="3 4">
    <name type="scientific">Leptonema illini DSM 21528</name>
    <dbReference type="NCBI Taxonomy" id="929563"/>
    <lineage>
        <taxon>Bacteria</taxon>
        <taxon>Pseudomonadati</taxon>
        <taxon>Spirochaetota</taxon>
        <taxon>Spirochaetia</taxon>
        <taxon>Leptospirales</taxon>
        <taxon>Leptospiraceae</taxon>
        <taxon>Leptonema</taxon>
    </lineage>
</organism>
<reference evidence="3 4" key="1">
    <citation type="submission" date="2011-10" db="EMBL/GenBank/DDBJ databases">
        <title>The Improved High-Quality Draft genome of Leptonema illini DSM 21528.</title>
        <authorList>
            <consortium name="US DOE Joint Genome Institute (JGI-PGF)"/>
            <person name="Lucas S."/>
            <person name="Copeland A."/>
            <person name="Lapidus A."/>
            <person name="Glavina del Rio T."/>
            <person name="Dalin E."/>
            <person name="Tice H."/>
            <person name="Bruce D."/>
            <person name="Goodwin L."/>
            <person name="Pitluck S."/>
            <person name="Peters L."/>
            <person name="Mikhailova N."/>
            <person name="Held B."/>
            <person name="Kyrpides N."/>
            <person name="Mavromatis K."/>
            <person name="Ivanova N."/>
            <person name="Markowitz V."/>
            <person name="Cheng J.-F."/>
            <person name="Hugenholtz P."/>
            <person name="Woyke T."/>
            <person name="Wu D."/>
            <person name="Gronow S."/>
            <person name="Wellnitz S."/>
            <person name="Brambilla E.-M."/>
            <person name="Klenk H.-P."/>
            <person name="Eisen J.A."/>
        </authorList>
    </citation>
    <scope>NUCLEOTIDE SEQUENCE [LARGE SCALE GENOMIC DNA]</scope>
    <source>
        <strain evidence="3 4">DSM 21528</strain>
    </source>
</reference>
<dbReference type="AlphaFoldDB" id="H2CK43"/>
<proteinExistence type="predicted"/>
<feature type="signal peptide" evidence="2">
    <location>
        <begin position="1"/>
        <end position="48"/>
    </location>
</feature>
<feature type="chain" id="PRO_5003560820" evidence="2">
    <location>
        <begin position="49"/>
        <end position="274"/>
    </location>
</feature>
<name>H2CK43_9LEPT</name>
<feature type="region of interest" description="Disordered" evidence="1">
    <location>
        <begin position="50"/>
        <end position="73"/>
    </location>
</feature>
<dbReference type="Proteomes" id="UP000005737">
    <property type="component" value="Unassembled WGS sequence"/>
</dbReference>
<dbReference type="HOGENOM" id="CLU_1014884_0_0_12"/>
<accession>H2CK43</accession>
<evidence type="ECO:0000313" key="4">
    <source>
        <dbReference type="Proteomes" id="UP000005737"/>
    </source>
</evidence>
<sequence length="274" mass="31346">MIPHTFSAFFRSFTLRSNPFLAHRASLTFRAMLALCFSLALAPTAMFAQTGRQSDRSDPVDEPAPSDYLERHHASRNIEQLKKSVEIDIRRLGVLVRNMGKDVAGSDKEYADVAAIYRKAIESYYGGDPLDAYRHLVASRARALDLYKKFSEMYRTKTVQMAADITQQIAGMETDPDQKVSYFAIAEAHHRLSVARSQIRLGDDMIRFRRPDRAIDQYRNARLMTILTAYHLEEDAAKRKEILKKYEADLKDIGYHTENLVEEIVPDQQVKPGQ</sequence>
<keyword evidence="4" id="KW-1185">Reference proteome</keyword>
<gene>
    <name evidence="3" type="ORF">Lepil_1443</name>
</gene>